<feature type="region of interest" description="Disordered" evidence="1">
    <location>
        <begin position="1"/>
        <end position="87"/>
    </location>
</feature>
<evidence type="ECO:0000256" key="2">
    <source>
        <dbReference type="SAM" id="Phobius"/>
    </source>
</evidence>
<protein>
    <submittedName>
        <fullName evidence="3">Uncharacterized protein</fullName>
    </submittedName>
</protein>
<feature type="compositionally biased region" description="Low complexity" evidence="1">
    <location>
        <begin position="51"/>
        <end position="62"/>
    </location>
</feature>
<evidence type="ECO:0000313" key="4">
    <source>
        <dbReference type="Proteomes" id="UP000649753"/>
    </source>
</evidence>
<keyword evidence="2" id="KW-1133">Transmembrane helix</keyword>
<reference evidence="3" key="1">
    <citation type="submission" date="2020-10" db="EMBL/GenBank/DDBJ databases">
        <title>Sequencing the genomes of 1000 actinobacteria strains.</title>
        <authorList>
            <person name="Klenk H.-P."/>
        </authorList>
    </citation>
    <scope>NUCLEOTIDE SEQUENCE</scope>
    <source>
        <strain evidence="3">DSM 46832</strain>
    </source>
</reference>
<evidence type="ECO:0000256" key="1">
    <source>
        <dbReference type="SAM" id="MobiDB-lite"/>
    </source>
</evidence>
<keyword evidence="4" id="KW-1185">Reference proteome</keyword>
<evidence type="ECO:0000313" key="3">
    <source>
        <dbReference type="EMBL" id="MBE1484535.1"/>
    </source>
</evidence>
<dbReference type="AlphaFoldDB" id="A0A927M0A9"/>
<keyword evidence="2" id="KW-0812">Transmembrane</keyword>
<feature type="compositionally biased region" description="Pro residues" evidence="1">
    <location>
        <begin position="27"/>
        <end position="44"/>
    </location>
</feature>
<name>A0A927M0A9_9ACTN</name>
<proteinExistence type="predicted"/>
<dbReference type="EMBL" id="JADBEB010000001">
    <property type="protein sequence ID" value="MBE1484535.1"/>
    <property type="molecule type" value="Genomic_DNA"/>
</dbReference>
<organism evidence="3 4">
    <name type="scientific">Plantactinospora soyae</name>
    <dbReference type="NCBI Taxonomy" id="1544732"/>
    <lineage>
        <taxon>Bacteria</taxon>
        <taxon>Bacillati</taxon>
        <taxon>Actinomycetota</taxon>
        <taxon>Actinomycetes</taxon>
        <taxon>Micromonosporales</taxon>
        <taxon>Micromonosporaceae</taxon>
        <taxon>Plantactinospora</taxon>
    </lineage>
</organism>
<dbReference type="Proteomes" id="UP000649753">
    <property type="component" value="Unassembled WGS sequence"/>
</dbReference>
<comment type="caution">
    <text evidence="3">The sequence shown here is derived from an EMBL/GenBank/DDBJ whole genome shotgun (WGS) entry which is preliminary data.</text>
</comment>
<sequence length="214" mass="22598">MSVDPSGSSEVPPPTDPWPTDASVSPAYPPTAPLPPTPPAPPSSYPGTGDPYAAAAPHHPVPTQAYPVPTQAYPVPGQPYPGGGQPVSGLPWRPAAGPEPVIAQIGEIAVTSSTVRTPSGEIPLAGTQWHVADYWQSEQKTPTWAIVVAVLGFCVLTVFSLLFLLIKETIHRGTVQVTVTNGPRQYVARIPVTSEPQVQQIHQQVNYVRSLAAI</sequence>
<feature type="transmembrane region" description="Helical" evidence="2">
    <location>
        <begin position="144"/>
        <end position="166"/>
    </location>
</feature>
<keyword evidence="2" id="KW-0472">Membrane</keyword>
<gene>
    <name evidence="3" type="ORF">H4W31_000173</name>
</gene>
<accession>A0A927M0A9</accession>
<dbReference type="RefSeq" id="WP_225945334.1">
    <property type="nucleotide sequence ID" value="NZ_JADBEB010000001.1"/>
</dbReference>